<dbReference type="Proteomes" id="UP000091918">
    <property type="component" value="Unassembled WGS sequence"/>
</dbReference>
<comment type="caution">
    <text evidence="1">The sequence shown here is derived from an EMBL/GenBank/DDBJ whole genome shotgun (WGS) entry which is preliminary data.</text>
</comment>
<evidence type="ECO:0000313" key="2">
    <source>
        <dbReference type="Proteomes" id="UP000091918"/>
    </source>
</evidence>
<proteinExistence type="predicted"/>
<dbReference type="STRING" id="1658172.A0A1B7NWY8"/>
<gene>
    <name evidence="1" type="ORF">ACJ72_04391</name>
</gene>
<reference evidence="1 2" key="1">
    <citation type="submission" date="2015-07" db="EMBL/GenBank/DDBJ databases">
        <title>Emmonsia species relationships and genome sequence.</title>
        <authorList>
            <person name="Cuomo C.A."/>
            <person name="Schwartz I.S."/>
            <person name="Kenyon C."/>
            <person name="de Hoog G.S."/>
            <person name="Govender N.P."/>
            <person name="Botha A."/>
            <person name="Moreno L."/>
            <person name="de Vries M."/>
            <person name="Munoz J.F."/>
            <person name="Stielow J.B."/>
        </authorList>
    </citation>
    <scope>NUCLEOTIDE SEQUENCE [LARGE SCALE GENOMIC DNA]</scope>
    <source>
        <strain evidence="1 2">CBS 136260</strain>
    </source>
</reference>
<accession>A0A1B7NWY8</accession>
<organism evidence="1 2">
    <name type="scientific">Emergomyces africanus</name>
    <dbReference type="NCBI Taxonomy" id="1955775"/>
    <lineage>
        <taxon>Eukaryota</taxon>
        <taxon>Fungi</taxon>
        <taxon>Dikarya</taxon>
        <taxon>Ascomycota</taxon>
        <taxon>Pezizomycotina</taxon>
        <taxon>Eurotiomycetes</taxon>
        <taxon>Eurotiomycetidae</taxon>
        <taxon>Onygenales</taxon>
        <taxon>Ajellomycetaceae</taxon>
        <taxon>Emergomyces</taxon>
    </lineage>
</organism>
<evidence type="ECO:0000313" key="1">
    <source>
        <dbReference type="EMBL" id="OAX81273.1"/>
    </source>
</evidence>
<sequence>MGGIRALESIRDMFSFTQWADGRYFANMEFDVEQAKALKKSVQDVVAAGEPQPLMTSEKFFTKMFGGEKSG</sequence>
<evidence type="ECO:0008006" key="3">
    <source>
        <dbReference type="Google" id="ProtNLM"/>
    </source>
</evidence>
<dbReference type="AlphaFoldDB" id="A0A1B7NWY8"/>
<name>A0A1B7NWY8_9EURO</name>
<protein>
    <recommendedName>
        <fullName evidence="3">NmrA-like domain-containing protein</fullName>
    </recommendedName>
</protein>
<dbReference type="EMBL" id="LGUA01000510">
    <property type="protein sequence ID" value="OAX81273.1"/>
    <property type="molecule type" value="Genomic_DNA"/>
</dbReference>
<keyword evidence="2" id="KW-1185">Reference proteome</keyword>